<gene>
    <name evidence="2" type="ORF">CK203_068378</name>
</gene>
<comment type="caution">
    <text evidence="2">The sequence shown here is derived from an EMBL/GenBank/DDBJ whole genome shotgun (WGS) entry which is preliminary data.</text>
</comment>
<dbReference type="Proteomes" id="UP000288805">
    <property type="component" value="Unassembled WGS sequence"/>
</dbReference>
<reference evidence="2 3" key="1">
    <citation type="journal article" date="2018" name="PLoS Genet.">
        <title>Population sequencing reveals clonal diversity and ancestral inbreeding in the grapevine cultivar Chardonnay.</title>
        <authorList>
            <person name="Roach M.J."/>
            <person name="Johnson D.L."/>
            <person name="Bohlmann J."/>
            <person name="van Vuuren H.J."/>
            <person name="Jones S.J."/>
            <person name="Pretorius I.S."/>
            <person name="Schmidt S.A."/>
            <person name="Borneman A.R."/>
        </authorList>
    </citation>
    <scope>NUCLEOTIDE SEQUENCE [LARGE SCALE GENOMIC DNA]</scope>
    <source>
        <strain evidence="3">cv. Chardonnay</strain>
        <tissue evidence="2">Leaf</tissue>
    </source>
</reference>
<sequence>MDRSALAISKQSGNEGSAATNVANSGTSKGKKTSEKDSLWKKALAKKWSSTRRKLTTSNDSFSSWKNLRDIVILLRQGLLIGKVIGHAREEGGLFLLQAQSGTTCPTPHTYLS</sequence>
<evidence type="ECO:0000256" key="1">
    <source>
        <dbReference type="SAM" id="MobiDB-lite"/>
    </source>
</evidence>
<evidence type="ECO:0000313" key="2">
    <source>
        <dbReference type="EMBL" id="RVW54343.1"/>
    </source>
</evidence>
<proteinExistence type="predicted"/>
<protein>
    <submittedName>
        <fullName evidence="2">Uncharacterized protein</fullName>
    </submittedName>
</protein>
<name>A0A438F316_VITVI</name>
<evidence type="ECO:0000313" key="3">
    <source>
        <dbReference type="Proteomes" id="UP000288805"/>
    </source>
</evidence>
<accession>A0A438F316</accession>
<dbReference type="AlphaFoldDB" id="A0A438F316"/>
<dbReference type="EMBL" id="QGNW01001128">
    <property type="protein sequence ID" value="RVW54343.1"/>
    <property type="molecule type" value="Genomic_DNA"/>
</dbReference>
<organism evidence="2 3">
    <name type="scientific">Vitis vinifera</name>
    <name type="common">Grape</name>
    <dbReference type="NCBI Taxonomy" id="29760"/>
    <lineage>
        <taxon>Eukaryota</taxon>
        <taxon>Viridiplantae</taxon>
        <taxon>Streptophyta</taxon>
        <taxon>Embryophyta</taxon>
        <taxon>Tracheophyta</taxon>
        <taxon>Spermatophyta</taxon>
        <taxon>Magnoliopsida</taxon>
        <taxon>eudicotyledons</taxon>
        <taxon>Gunneridae</taxon>
        <taxon>Pentapetalae</taxon>
        <taxon>rosids</taxon>
        <taxon>Vitales</taxon>
        <taxon>Vitaceae</taxon>
        <taxon>Viteae</taxon>
        <taxon>Vitis</taxon>
    </lineage>
</organism>
<feature type="compositionally biased region" description="Polar residues" evidence="1">
    <location>
        <begin position="9"/>
        <end position="24"/>
    </location>
</feature>
<feature type="region of interest" description="Disordered" evidence="1">
    <location>
        <begin position="1"/>
        <end position="38"/>
    </location>
</feature>